<proteinExistence type="predicted"/>
<dbReference type="AlphaFoldDB" id="A0A840EKW1"/>
<dbReference type="SMART" id="SM00342">
    <property type="entry name" value="HTH_ARAC"/>
    <property type="match status" value="1"/>
</dbReference>
<dbReference type="InterPro" id="IPR018060">
    <property type="entry name" value="HTH_AraC"/>
</dbReference>
<name>A0A840EKW1_9FLAO</name>
<dbReference type="GO" id="GO:0003700">
    <property type="term" value="F:DNA-binding transcription factor activity"/>
    <property type="evidence" value="ECO:0007669"/>
    <property type="project" value="InterPro"/>
</dbReference>
<dbReference type="Pfam" id="PF20240">
    <property type="entry name" value="DUF6597"/>
    <property type="match status" value="1"/>
</dbReference>
<dbReference type="InterPro" id="IPR009057">
    <property type="entry name" value="Homeodomain-like_sf"/>
</dbReference>
<dbReference type="RefSeq" id="WP_183477361.1">
    <property type="nucleotide sequence ID" value="NZ_JACIFO010000004.1"/>
</dbReference>
<evidence type="ECO:0000256" key="2">
    <source>
        <dbReference type="ARBA" id="ARBA00023125"/>
    </source>
</evidence>
<protein>
    <submittedName>
        <fullName evidence="5">AraC-like DNA-binding protein</fullName>
    </submittedName>
</protein>
<reference evidence="5 6" key="1">
    <citation type="submission" date="2020-08" db="EMBL/GenBank/DDBJ databases">
        <title>Genomic Encyclopedia of Type Strains, Phase IV (KMG-IV): sequencing the most valuable type-strain genomes for metagenomic binning, comparative biology and taxonomic classification.</title>
        <authorList>
            <person name="Goeker M."/>
        </authorList>
    </citation>
    <scope>NUCLEOTIDE SEQUENCE [LARGE SCALE GENOMIC DNA]</scope>
    <source>
        <strain evidence="5 6">DSM 29568</strain>
    </source>
</reference>
<dbReference type="Gene3D" id="1.10.10.60">
    <property type="entry name" value="Homeodomain-like"/>
    <property type="match status" value="1"/>
</dbReference>
<evidence type="ECO:0000256" key="3">
    <source>
        <dbReference type="ARBA" id="ARBA00023163"/>
    </source>
</evidence>
<dbReference type="EMBL" id="JACIFO010000004">
    <property type="protein sequence ID" value="MBB4119009.1"/>
    <property type="molecule type" value="Genomic_DNA"/>
</dbReference>
<feature type="domain" description="HTH araC/xylS-type" evidence="4">
    <location>
        <begin position="152"/>
        <end position="251"/>
    </location>
</feature>
<dbReference type="PROSITE" id="PS01124">
    <property type="entry name" value="HTH_ARAC_FAMILY_2"/>
    <property type="match status" value="1"/>
</dbReference>
<keyword evidence="1" id="KW-0805">Transcription regulation</keyword>
<dbReference type="Proteomes" id="UP000553034">
    <property type="component" value="Unassembled WGS sequence"/>
</dbReference>
<sequence>MNYQQIYPTDPLRKYVRYFWMLEDDSLEFSDKTFKIMSDGLPGLIFQENKKAFLDKGNKKLPQLFLYGQTTRYTEHKAVQPFRNIGIYFQPTALKSIFGIDANELTNQHIDINELIKTNITDQLLNTATAEQRIKLLSSFLIQQAEQRKAENEKVNFATTQLQKGVSLPTIQNELSLSERSLERYFKQHIGISPKLFARINRFQSALGNIRQTQFNKLTDIAYQNDYFDQSHFIRDFKEFAGTSPKHFIHKANEQVANFPEWKI</sequence>
<evidence type="ECO:0000256" key="1">
    <source>
        <dbReference type="ARBA" id="ARBA00023015"/>
    </source>
</evidence>
<evidence type="ECO:0000259" key="4">
    <source>
        <dbReference type="PROSITE" id="PS01124"/>
    </source>
</evidence>
<gene>
    <name evidence="5" type="ORF">GGR32_001300</name>
</gene>
<organism evidence="5 6">
    <name type="scientific">Mesonia hippocampi</name>
    <dbReference type="NCBI Taxonomy" id="1628250"/>
    <lineage>
        <taxon>Bacteria</taxon>
        <taxon>Pseudomonadati</taxon>
        <taxon>Bacteroidota</taxon>
        <taxon>Flavobacteriia</taxon>
        <taxon>Flavobacteriales</taxon>
        <taxon>Flavobacteriaceae</taxon>
        <taxon>Mesonia</taxon>
    </lineage>
</organism>
<evidence type="ECO:0000313" key="5">
    <source>
        <dbReference type="EMBL" id="MBB4119009.1"/>
    </source>
</evidence>
<keyword evidence="3" id="KW-0804">Transcription</keyword>
<dbReference type="PANTHER" id="PTHR43280:SF2">
    <property type="entry name" value="HTH-TYPE TRANSCRIPTIONAL REGULATOR EXSA"/>
    <property type="match status" value="1"/>
</dbReference>
<dbReference type="InterPro" id="IPR046532">
    <property type="entry name" value="DUF6597"/>
</dbReference>
<dbReference type="Pfam" id="PF12833">
    <property type="entry name" value="HTH_18"/>
    <property type="match status" value="1"/>
</dbReference>
<keyword evidence="6" id="KW-1185">Reference proteome</keyword>
<dbReference type="PANTHER" id="PTHR43280">
    <property type="entry name" value="ARAC-FAMILY TRANSCRIPTIONAL REGULATOR"/>
    <property type="match status" value="1"/>
</dbReference>
<dbReference type="GO" id="GO:0043565">
    <property type="term" value="F:sequence-specific DNA binding"/>
    <property type="evidence" value="ECO:0007669"/>
    <property type="project" value="InterPro"/>
</dbReference>
<evidence type="ECO:0000313" key="6">
    <source>
        <dbReference type="Proteomes" id="UP000553034"/>
    </source>
</evidence>
<dbReference type="SUPFAM" id="SSF46689">
    <property type="entry name" value="Homeodomain-like"/>
    <property type="match status" value="1"/>
</dbReference>
<accession>A0A840EKW1</accession>
<keyword evidence="2 5" id="KW-0238">DNA-binding</keyword>
<comment type="caution">
    <text evidence="5">The sequence shown here is derived from an EMBL/GenBank/DDBJ whole genome shotgun (WGS) entry which is preliminary data.</text>
</comment>